<organism evidence="7 8">
    <name type="scientific">Talaromyces atroroseus</name>
    <dbReference type="NCBI Taxonomy" id="1441469"/>
    <lineage>
        <taxon>Eukaryota</taxon>
        <taxon>Fungi</taxon>
        <taxon>Dikarya</taxon>
        <taxon>Ascomycota</taxon>
        <taxon>Pezizomycotina</taxon>
        <taxon>Eurotiomycetes</taxon>
        <taxon>Eurotiomycetidae</taxon>
        <taxon>Eurotiales</taxon>
        <taxon>Trichocomaceae</taxon>
        <taxon>Talaromyces</taxon>
        <taxon>Talaromyces sect. Trachyspermi</taxon>
    </lineage>
</organism>
<evidence type="ECO:0000259" key="6">
    <source>
        <dbReference type="Pfam" id="PF24883"/>
    </source>
</evidence>
<dbReference type="SUPFAM" id="SSF52540">
    <property type="entry name" value="P-loop containing nucleoside triphosphate hydrolases"/>
    <property type="match status" value="1"/>
</dbReference>
<dbReference type="GO" id="GO:0000976">
    <property type="term" value="F:transcription cis-regulatory region binding"/>
    <property type="evidence" value="ECO:0007669"/>
    <property type="project" value="TreeGrafter"/>
</dbReference>
<dbReference type="PRINTS" id="PR01415">
    <property type="entry name" value="ANKYRIN"/>
</dbReference>
<dbReference type="InterPro" id="IPR056884">
    <property type="entry name" value="NPHP3-like_N"/>
</dbReference>
<evidence type="ECO:0000256" key="2">
    <source>
        <dbReference type="ARBA" id="ARBA00023043"/>
    </source>
</evidence>
<feature type="repeat" description="ANK" evidence="3">
    <location>
        <begin position="586"/>
        <end position="618"/>
    </location>
</feature>
<dbReference type="InterPro" id="IPR027417">
    <property type="entry name" value="P-loop_NTPase"/>
</dbReference>
<dbReference type="PROSITE" id="PS50297">
    <property type="entry name" value="ANK_REP_REGION"/>
    <property type="match status" value="8"/>
</dbReference>
<evidence type="ECO:0000256" key="4">
    <source>
        <dbReference type="SAM" id="MobiDB-lite"/>
    </source>
</evidence>
<dbReference type="GeneID" id="31001925"/>
<dbReference type="SUPFAM" id="SSF48403">
    <property type="entry name" value="Ankyrin repeat"/>
    <property type="match status" value="1"/>
</dbReference>
<dbReference type="RefSeq" id="XP_020122281.1">
    <property type="nucleotide sequence ID" value="XM_020264593.1"/>
</dbReference>
<dbReference type="STRING" id="1441469.A0A225AMP1"/>
<dbReference type="Gene3D" id="1.25.40.20">
    <property type="entry name" value="Ankyrin repeat-containing domain"/>
    <property type="match status" value="3"/>
</dbReference>
<evidence type="ECO:0000313" key="8">
    <source>
        <dbReference type="Proteomes" id="UP000214365"/>
    </source>
</evidence>
<keyword evidence="8" id="KW-1185">Reference proteome</keyword>
<dbReference type="Proteomes" id="UP000214365">
    <property type="component" value="Unassembled WGS sequence"/>
</dbReference>
<feature type="repeat" description="ANK" evidence="3">
    <location>
        <begin position="688"/>
        <end position="720"/>
    </location>
</feature>
<name>A0A225AMP1_TALAT</name>
<dbReference type="InterPro" id="IPR055497">
    <property type="entry name" value="DUF7069"/>
</dbReference>
<dbReference type="Pfam" id="PF23239">
    <property type="entry name" value="DUF7069"/>
    <property type="match status" value="1"/>
</dbReference>
<comment type="caution">
    <text evidence="7">The sequence shown here is derived from an EMBL/GenBank/DDBJ whole genome shotgun (WGS) entry which is preliminary data.</text>
</comment>
<gene>
    <name evidence="7" type="ORF">UA08_02170</name>
</gene>
<feature type="domain" description="Nephrocystin 3-like N-terminal" evidence="6">
    <location>
        <begin position="154"/>
        <end position="316"/>
    </location>
</feature>
<dbReference type="SMART" id="SM00248">
    <property type="entry name" value="ANK"/>
    <property type="match status" value="8"/>
</dbReference>
<feature type="region of interest" description="Disordered" evidence="4">
    <location>
        <begin position="1"/>
        <end position="51"/>
    </location>
</feature>
<dbReference type="PANTHER" id="PTHR24193">
    <property type="entry name" value="ANKYRIN REPEAT PROTEIN"/>
    <property type="match status" value="1"/>
</dbReference>
<feature type="repeat" description="ANK" evidence="3">
    <location>
        <begin position="790"/>
        <end position="822"/>
    </location>
</feature>
<evidence type="ECO:0000256" key="3">
    <source>
        <dbReference type="PROSITE-ProRule" id="PRU00023"/>
    </source>
</evidence>
<keyword evidence="2 3" id="KW-0040">ANK repeat</keyword>
<feature type="repeat" description="ANK" evidence="3">
    <location>
        <begin position="722"/>
        <end position="754"/>
    </location>
</feature>
<evidence type="ECO:0000313" key="7">
    <source>
        <dbReference type="EMBL" id="OKL62160.1"/>
    </source>
</evidence>
<dbReference type="Gene3D" id="3.40.50.300">
    <property type="entry name" value="P-loop containing nucleotide triphosphate hydrolases"/>
    <property type="match status" value="1"/>
</dbReference>
<dbReference type="OrthoDB" id="163438at2759"/>
<dbReference type="GO" id="GO:0005634">
    <property type="term" value="C:nucleus"/>
    <property type="evidence" value="ECO:0007669"/>
    <property type="project" value="TreeGrafter"/>
</dbReference>
<feature type="repeat" description="ANK" evidence="3">
    <location>
        <begin position="654"/>
        <end position="686"/>
    </location>
</feature>
<dbReference type="PROSITE" id="PS50088">
    <property type="entry name" value="ANK_REPEAT"/>
    <property type="match status" value="8"/>
</dbReference>
<keyword evidence="1" id="KW-0677">Repeat</keyword>
<dbReference type="GO" id="GO:0045944">
    <property type="term" value="P:positive regulation of transcription by RNA polymerase II"/>
    <property type="evidence" value="ECO:0007669"/>
    <property type="project" value="TreeGrafter"/>
</dbReference>
<dbReference type="InterPro" id="IPR050663">
    <property type="entry name" value="Ankyrin-SOCS_Box"/>
</dbReference>
<feature type="repeat" description="ANK" evidence="3">
    <location>
        <begin position="823"/>
        <end position="855"/>
    </location>
</feature>
<dbReference type="InterPro" id="IPR036770">
    <property type="entry name" value="Ankyrin_rpt-contain_sf"/>
</dbReference>
<dbReference type="InterPro" id="IPR002110">
    <property type="entry name" value="Ankyrin_rpt"/>
</dbReference>
<feature type="repeat" description="ANK" evidence="3">
    <location>
        <begin position="756"/>
        <end position="788"/>
    </location>
</feature>
<dbReference type="AlphaFoldDB" id="A0A225AMP1"/>
<evidence type="ECO:0000256" key="1">
    <source>
        <dbReference type="ARBA" id="ARBA00022737"/>
    </source>
</evidence>
<reference evidence="7 8" key="1">
    <citation type="submission" date="2015-06" db="EMBL/GenBank/DDBJ databases">
        <title>Talaromyces atroroseus IBT 11181 draft genome.</title>
        <authorList>
            <person name="Rasmussen K.B."/>
            <person name="Rasmussen S."/>
            <person name="Petersen B."/>
            <person name="Sicheritz-Ponten T."/>
            <person name="Mortensen U.H."/>
            <person name="Thrane U."/>
        </authorList>
    </citation>
    <scope>NUCLEOTIDE SEQUENCE [LARGE SCALE GENOMIC DNA]</scope>
    <source>
        <strain evidence="7 8">IBT 11181</strain>
    </source>
</reference>
<dbReference type="Pfam" id="PF24883">
    <property type="entry name" value="NPHP3_N"/>
    <property type="match status" value="1"/>
</dbReference>
<evidence type="ECO:0000259" key="5">
    <source>
        <dbReference type="Pfam" id="PF23239"/>
    </source>
</evidence>
<proteinExistence type="predicted"/>
<sequence>MDWTSGKRRQQSDEPTETAVPNEFISSSEWGDILEGKETIPGDKGSNTPESVSILANKTAPENDDTADARQPACIHKVAEEHLDVGKETRDIARQTEHTAKEQLQFHKDLARDKLSQEERKERRKCHQLFRLTTSSRDITYEWYKDRVDERVEDTCLWFLRHINYQTWLEQDFGPLLVSADPGCGKSVLAKYLIDHGLPQSSTICYFFFKDQDQNTIRQALCALLHQLFEHKPSLVEHAMTQYEIVGQGLINSSESLWKVLGNAVQDTRAGPIIMVLDALDECAEPEFADLIQNIASQLRASQLGNGKLKYLLTSRPYEQIVSRFRGLLQAFPNIRIHGEKESETISQEVNRVITHRVNLLSKKQRLSPEIKNHLEKRLQETPNRTYLWVCLVFDYLEKENFKKTKKGIESTVAKLPRTINEAYEKILNKSKNDWMSIRDLDLEDEEDFEPRLRVYLLHKTARDFLLADLASPTAVPSNPGASWYYSITSNQAHAILAELCVLYLNLLNSDAIVSTDAKEEVSPSIHSRSFLDYSAKFWGAHFREAKITDDADIIPIALRICDPDSKSYLTWFRIFWQTVRIRATENFTDLMVASYFGHEAIVKILLERGAEVNSKDSEYGRTPLLWAIVNGYEAIIKLLLDKGAVIDLKDDAYGQTPLSWATKYGHETIVKLLLDKGAEIDSKNDGHNWTPLLLAAKVGDEAIIKLLLDRGAGIDSKDSENGWTPLFFAVENGDKAIVKLLLDRGADVEAKDKDYGWMPLSMAVENGDEAIVKLLLDKGAKFNFEDGAYVQMPLSLAAENGNEAIVKLLLDKGARVNSKNRYGQTPLSKATKKNHKVIMKLLLDKGAEVDAKDVEYGHMPP</sequence>
<dbReference type="PANTHER" id="PTHR24193:SF121">
    <property type="entry name" value="ADA2A-CONTAINING COMPLEX COMPONENT 3, ISOFORM D"/>
    <property type="match status" value="1"/>
</dbReference>
<feature type="domain" description="DUF7069" evidence="5">
    <location>
        <begin position="346"/>
        <end position="412"/>
    </location>
</feature>
<feature type="repeat" description="ANK" evidence="3">
    <location>
        <begin position="620"/>
        <end position="652"/>
    </location>
</feature>
<protein>
    <submittedName>
        <fullName evidence="7">Uncharacterized protein</fullName>
    </submittedName>
</protein>
<dbReference type="Pfam" id="PF12796">
    <property type="entry name" value="Ank_2"/>
    <property type="match status" value="3"/>
</dbReference>
<dbReference type="EMBL" id="LFMY01000003">
    <property type="protein sequence ID" value="OKL62160.1"/>
    <property type="molecule type" value="Genomic_DNA"/>
</dbReference>
<accession>A0A225AMP1</accession>